<dbReference type="Proteomes" id="UP000796880">
    <property type="component" value="Unassembled WGS sequence"/>
</dbReference>
<feature type="region of interest" description="Disordered" evidence="1">
    <location>
        <begin position="26"/>
        <end position="76"/>
    </location>
</feature>
<organism evidence="2 3">
    <name type="scientific">Rhamnella rubrinervis</name>
    <dbReference type="NCBI Taxonomy" id="2594499"/>
    <lineage>
        <taxon>Eukaryota</taxon>
        <taxon>Viridiplantae</taxon>
        <taxon>Streptophyta</taxon>
        <taxon>Embryophyta</taxon>
        <taxon>Tracheophyta</taxon>
        <taxon>Spermatophyta</taxon>
        <taxon>Magnoliopsida</taxon>
        <taxon>eudicotyledons</taxon>
        <taxon>Gunneridae</taxon>
        <taxon>Pentapetalae</taxon>
        <taxon>rosids</taxon>
        <taxon>fabids</taxon>
        <taxon>Rosales</taxon>
        <taxon>Rhamnaceae</taxon>
        <taxon>rhamnoid group</taxon>
        <taxon>Rhamneae</taxon>
        <taxon>Rhamnella</taxon>
    </lineage>
</organism>
<gene>
    <name evidence="2" type="ORF">FNV43_RR12848</name>
</gene>
<keyword evidence="3" id="KW-1185">Reference proteome</keyword>
<protein>
    <submittedName>
        <fullName evidence="2">Uncharacterized protein</fullName>
    </submittedName>
</protein>
<accession>A0A8K0MEA8</accession>
<dbReference type="AlphaFoldDB" id="A0A8K0MEA8"/>
<evidence type="ECO:0000313" key="3">
    <source>
        <dbReference type="Proteomes" id="UP000796880"/>
    </source>
</evidence>
<evidence type="ECO:0000256" key="1">
    <source>
        <dbReference type="SAM" id="MobiDB-lite"/>
    </source>
</evidence>
<name>A0A8K0MEA8_9ROSA</name>
<evidence type="ECO:0000313" key="2">
    <source>
        <dbReference type="EMBL" id="KAF3443167.1"/>
    </source>
</evidence>
<proteinExistence type="predicted"/>
<feature type="compositionally biased region" description="Basic and acidic residues" evidence="1">
    <location>
        <begin position="43"/>
        <end position="76"/>
    </location>
</feature>
<sequence>MVVVRFSRNGGSKRCMVNMIRFVETKETDGGSHGIGRSAVVPRRGDSYGLQEERKKKKEKEGKKEEREEERVCRER</sequence>
<reference evidence="2" key="1">
    <citation type="submission" date="2020-03" db="EMBL/GenBank/DDBJ databases">
        <title>A high-quality chromosome-level genome assembly of a woody plant with both climbing and erect habits, Rhamnella rubrinervis.</title>
        <authorList>
            <person name="Lu Z."/>
            <person name="Yang Y."/>
            <person name="Zhu X."/>
            <person name="Sun Y."/>
        </authorList>
    </citation>
    <scope>NUCLEOTIDE SEQUENCE</scope>
    <source>
        <strain evidence="2">BYM</strain>
        <tissue evidence="2">Leaf</tissue>
    </source>
</reference>
<dbReference type="EMBL" id="VOIH02000006">
    <property type="protein sequence ID" value="KAF3443167.1"/>
    <property type="molecule type" value="Genomic_DNA"/>
</dbReference>
<comment type="caution">
    <text evidence="2">The sequence shown here is derived from an EMBL/GenBank/DDBJ whole genome shotgun (WGS) entry which is preliminary data.</text>
</comment>